<feature type="chain" id="PRO_5043920640" evidence="2">
    <location>
        <begin position="24"/>
        <end position="154"/>
    </location>
</feature>
<comment type="caution">
    <text evidence="3">The sequence shown here is derived from an EMBL/GenBank/DDBJ whole genome shotgun (WGS) entry which is preliminary data.</text>
</comment>
<feature type="region of interest" description="Disordered" evidence="1">
    <location>
        <begin position="70"/>
        <end position="103"/>
    </location>
</feature>
<evidence type="ECO:0000256" key="1">
    <source>
        <dbReference type="SAM" id="MobiDB-lite"/>
    </source>
</evidence>
<protein>
    <submittedName>
        <fullName evidence="3">Uncharacterized protein</fullName>
    </submittedName>
</protein>
<sequence length="154" mass="16572">MGAHTLILYTWFKLLLIGATIQASTNQLDLIRQFMKTTQVKEVRPLTPDDFSSSELPPFARLTRIRESATSTNVTAIKPLSSSTKTSPAANTTTPARPPTDPRDACKGCPAGQACQMFVPPCWRGPPGCARLIPDPELNCAGFVCTPVALCSIP</sequence>
<feature type="compositionally biased region" description="Low complexity" evidence="1">
    <location>
        <begin position="81"/>
        <end position="95"/>
    </location>
</feature>
<dbReference type="AlphaFoldDB" id="A0AAV2H6K5"/>
<evidence type="ECO:0000313" key="4">
    <source>
        <dbReference type="Proteomes" id="UP001497497"/>
    </source>
</evidence>
<accession>A0AAV2H6K5</accession>
<dbReference type="EMBL" id="CAXITT010000046">
    <property type="protein sequence ID" value="CAL1529295.1"/>
    <property type="molecule type" value="Genomic_DNA"/>
</dbReference>
<name>A0AAV2H6K5_LYMST</name>
<proteinExistence type="predicted"/>
<gene>
    <name evidence="3" type="ORF">GSLYS_00003450001</name>
</gene>
<organism evidence="3 4">
    <name type="scientific">Lymnaea stagnalis</name>
    <name type="common">Great pond snail</name>
    <name type="synonym">Helix stagnalis</name>
    <dbReference type="NCBI Taxonomy" id="6523"/>
    <lineage>
        <taxon>Eukaryota</taxon>
        <taxon>Metazoa</taxon>
        <taxon>Spiralia</taxon>
        <taxon>Lophotrochozoa</taxon>
        <taxon>Mollusca</taxon>
        <taxon>Gastropoda</taxon>
        <taxon>Heterobranchia</taxon>
        <taxon>Euthyneura</taxon>
        <taxon>Panpulmonata</taxon>
        <taxon>Hygrophila</taxon>
        <taxon>Lymnaeoidea</taxon>
        <taxon>Lymnaeidae</taxon>
        <taxon>Lymnaea</taxon>
    </lineage>
</organism>
<reference evidence="3 4" key="1">
    <citation type="submission" date="2024-04" db="EMBL/GenBank/DDBJ databases">
        <authorList>
            <consortium name="Genoscope - CEA"/>
            <person name="William W."/>
        </authorList>
    </citation>
    <scope>NUCLEOTIDE SEQUENCE [LARGE SCALE GENOMIC DNA]</scope>
</reference>
<dbReference type="Proteomes" id="UP001497497">
    <property type="component" value="Unassembled WGS sequence"/>
</dbReference>
<keyword evidence="2" id="KW-0732">Signal</keyword>
<keyword evidence="4" id="KW-1185">Reference proteome</keyword>
<evidence type="ECO:0000313" key="3">
    <source>
        <dbReference type="EMBL" id="CAL1529295.1"/>
    </source>
</evidence>
<feature type="signal peptide" evidence="2">
    <location>
        <begin position="1"/>
        <end position="23"/>
    </location>
</feature>
<evidence type="ECO:0000256" key="2">
    <source>
        <dbReference type="SAM" id="SignalP"/>
    </source>
</evidence>